<name>A0ABV8B6T5_9BACI</name>
<dbReference type="HAMAP" id="MF_00667">
    <property type="entry name" value="SspH"/>
    <property type="match status" value="1"/>
</dbReference>
<protein>
    <recommendedName>
        <fullName evidence="4">Small, acid-soluble spore protein H</fullName>
        <shortName evidence="4">SASP H</shortName>
    </recommendedName>
</protein>
<dbReference type="NCBIfam" id="TIGR02861">
    <property type="entry name" value="SASP_H"/>
    <property type="match status" value="1"/>
</dbReference>
<organism evidence="5 6">
    <name type="scientific">Bacillus songklensis</name>
    <dbReference type="NCBI Taxonomy" id="1069116"/>
    <lineage>
        <taxon>Bacteria</taxon>
        <taxon>Bacillati</taxon>
        <taxon>Bacillota</taxon>
        <taxon>Bacilli</taxon>
        <taxon>Bacillales</taxon>
        <taxon>Bacillaceae</taxon>
        <taxon>Bacillus</taxon>
    </lineage>
</organism>
<comment type="similarity">
    <text evidence="2 4">Belongs to the SspH family.</text>
</comment>
<evidence type="ECO:0000256" key="1">
    <source>
        <dbReference type="ARBA" id="ARBA00004288"/>
    </source>
</evidence>
<dbReference type="RefSeq" id="WP_377918400.1">
    <property type="nucleotide sequence ID" value="NZ_JBHRZT010000072.1"/>
</dbReference>
<comment type="caution">
    <text evidence="5">The sequence shown here is derived from an EMBL/GenBank/DDBJ whole genome shotgun (WGS) entry which is preliminary data.</text>
</comment>
<accession>A0ABV8B6T5</accession>
<proteinExistence type="evidence at transcript level"/>
<gene>
    <name evidence="4" type="primary">sspH</name>
    <name evidence="5" type="ORF">ACFOU2_22145</name>
</gene>
<evidence type="ECO:0000313" key="6">
    <source>
        <dbReference type="Proteomes" id="UP001595752"/>
    </source>
</evidence>
<evidence type="ECO:0000313" key="5">
    <source>
        <dbReference type="EMBL" id="MFC3886031.1"/>
    </source>
</evidence>
<keyword evidence="3 4" id="KW-0749">Sporulation</keyword>
<comment type="induction">
    <text evidence="4">Expressed only in the forespore compartment of sporulating cells.</text>
</comment>
<evidence type="ECO:0000256" key="2">
    <source>
        <dbReference type="ARBA" id="ARBA00006573"/>
    </source>
</evidence>
<comment type="subcellular location">
    <subcellularLocation>
        <location evidence="1 4">Spore core</location>
    </subcellularLocation>
</comment>
<sequence>MDAQRAQEIAASPVMAHVTHNGAQVYIQRVNEQDGTASIYHLEQPEIQQEVPVHSLKEH</sequence>
<evidence type="ECO:0000256" key="3">
    <source>
        <dbReference type="ARBA" id="ARBA00022969"/>
    </source>
</evidence>
<reference evidence="6" key="1">
    <citation type="journal article" date="2019" name="Int. J. Syst. Evol. Microbiol.">
        <title>The Global Catalogue of Microorganisms (GCM) 10K type strain sequencing project: providing services to taxonomists for standard genome sequencing and annotation.</title>
        <authorList>
            <consortium name="The Broad Institute Genomics Platform"/>
            <consortium name="The Broad Institute Genome Sequencing Center for Infectious Disease"/>
            <person name="Wu L."/>
            <person name="Ma J."/>
        </authorList>
    </citation>
    <scope>NUCLEOTIDE SEQUENCE [LARGE SCALE GENOMIC DNA]</scope>
    <source>
        <strain evidence="6">CCUG 61889</strain>
    </source>
</reference>
<dbReference type="InterPro" id="IPR012610">
    <property type="entry name" value="SASP_SspH"/>
</dbReference>
<evidence type="ECO:0000256" key="4">
    <source>
        <dbReference type="HAMAP-Rule" id="MF_00667"/>
    </source>
</evidence>
<keyword evidence="6" id="KW-1185">Reference proteome</keyword>
<dbReference type="EMBL" id="JBHRZT010000072">
    <property type="protein sequence ID" value="MFC3886031.1"/>
    <property type="molecule type" value="Genomic_DNA"/>
</dbReference>
<dbReference type="Pfam" id="PF08141">
    <property type="entry name" value="SspH"/>
    <property type="match status" value="1"/>
</dbReference>
<dbReference type="Proteomes" id="UP001595752">
    <property type="component" value="Unassembled WGS sequence"/>
</dbReference>